<dbReference type="Pfam" id="PF02515">
    <property type="entry name" value="CoA_transf_3"/>
    <property type="match status" value="1"/>
</dbReference>
<protein>
    <submittedName>
        <fullName evidence="2">CoA-transferase</fullName>
        <ecNumber evidence="2">2.8.3.16</ecNumber>
    </submittedName>
</protein>
<dbReference type="AlphaFoldDB" id="A0A0D6JDM2"/>
<reference evidence="3" key="1">
    <citation type="submission" date="2015-02" db="EMBL/GenBank/DDBJ databases">
        <authorList>
            <person name="Chooi Y.-H."/>
        </authorList>
    </citation>
    <scope>NUCLEOTIDE SEQUENCE [LARGE SCALE GENOMIC DNA]</scope>
    <source>
        <strain evidence="3">strain Y</strain>
    </source>
</reference>
<dbReference type="EC" id="2.8.3.16" evidence="2"/>
<dbReference type="OrthoDB" id="9806585at2"/>
<organism evidence="2 3">
    <name type="scientific">Candidatus Filomicrobium marinum</name>
    <dbReference type="NCBI Taxonomy" id="1608628"/>
    <lineage>
        <taxon>Bacteria</taxon>
        <taxon>Pseudomonadati</taxon>
        <taxon>Pseudomonadota</taxon>
        <taxon>Alphaproteobacteria</taxon>
        <taxon>Hyphomicrobiales</taxon>
        <taxon>Hyphomicrobiaceae</taxon>
        <taxon>Filomicrobium</taxon>
    </lineage>
</organism>
<proteinExistence type="predicted"/>
<dbReference type="InterPro" id="IPR023606">
    <property type="entry name" value="CoA-Trfase_III_dom_1_sf"/>
</dbReference>
<dbReference type="RefSeq" id="WP_046480099.1">
    <property type="nucleotide sequence ID" value="NZ_LN829118.1"/>
</dbReference>
<dbReference type="Gene3D" id="3.30.1540.10">
    <property type="entry name" value="formyl-coa transferase, domain 3"/>
    <property type="match status" value="1"/>
</dbReference>
<dbReference type="EMBL" id="LN829119">
    <property type="protein sequence ID" value="CPR18088.1"/>
    <property type="molecule type" value="Genomic_DNA"/>
</dbReference>
<keyword evidence="3" id="KW-1185">Reference proteome</keyword>
<evidence type="ECO:0000256" key="1">
    <source>
        <dbReference type="ARBA" id="ARBA00022679"/>
    </source>
</evidence>
<dbReference type="KEGG" id="fiy:BN1229_v1_1552"/>
<sequence>MTNSREQKGQLPLSGIRVIEICQIAAGPFCGMLMADMGADVIKIEPPSGDAMRAWPPIVDGYSDNFASINRNKRSIALDLKNEDDLNVALDLIRGADVLVENSRPGVMKRLGLDYDTAAKINPRLIYCSISAFGQTGPRASQGAFDVTMQAIAGIMSVTGHEGGEPVKCGVPIADFATGLYAAYNISTALLAARETGQGCHIDASMLGCSLGIAALQTSEYFANGKAPKKLGSAHPRNAPYQAFRAQDGFFVIAAGNDRLWEMVCDVTNLPELKSDPRFTTTTDRAKNQEALKELLEEKFAADTAETWLTRFSNAGVPSAPINDYGAALADPQVDAMGWIETISLPSGREIKTFGPPVAMSGQDFRIRRGPPALNGDRDALLHEIETQRSQQLAPQSS</sequence>
<dbReference type="InterPro" id="IPR044855">
    <property type="entry name" value="CoA-Trfase_III_dom3_sf"/>
</dbReference>
<gene>
    <name evidence="2" type="ORF">YBN1229_v1_1552</name>
</gene>
<name>A0A0D6JDM2_9HYPH</name>
<accession>A0A0D6JDM2</accession>
<dbReference type="SUPFAM" id="SSF89796">
    <property type="entry name" value="CoA-transferase family III (CaiB/BaiF)"/>
    <property type="match status" value="1"/>
</dbReference>
<dbReference type="KEGG" id="fil:BN1229_v1_1550"/>
<evidence type="ECO:0000313" key="2">
    <source>
        <dbReference type="EMBL" id="CPR18088.1"/>
    </source>
</evidence>
<dbReference type="PANTHER" id="PTHR48207:SF3">
    <property type="entry name" value="SUCCINATE--HYDROXYMETHYLGLUTARATE COA-TRANSFERASE"/>
    <property type="match status" value="1"/>
</dbReference>
<keyword evidence="1 2" id="KW-0808">Transferase</keyword>
<dbReference type="Proteomes" id="UP000033187">
    <property type="component" value="Chromosome 1"/>
</dbReference>
<dbReference type="GO" id="GO:0033608">
    <property type="term" value="F:formyl-CoA transferase activity"/>
    <property type="evidence" value="ECO:0007669"/>
    <property type="project" value="UniProtKB-EC"/>
</dbReference>
<evidence type="ECO:0000313" key="3">
    <source>
        <dbReference type="Proteomes" id="UP000033187"/>
    </source>
</evidence>
<dbReference type="PANTHER" id="PTHR48207">
    <property type="entry name" value="SUCCINATE--HYDROXYMETHYLGLUTARATE COA-TRANSFERASE"/>
    <property type="match status" value="1"/>
</dbReference>
<dbReference type="Gene3D" id="3.40.50.10540">
    <property type="entry name" value="Crotonobetainyl-coa:carnitine coa-transferase, domain 1"/>
    <property type="match status" value="1"/>
</dbReference>
<dbReference type="InterPro" id="IPR003673">
    <property type="entry name" value="CoA-Trfase_fam_III"/>
</dbReference>
<dbReference type="InterPro" id="IPR050483">
    <property type="entry name" value="CoA-transferase_III_domain"/>
</dbReference>